<organism evidence="6 7">
    <name type="scientific">Phytophthora cactorum</name>
    <dbReference type="NCBI Taxonomy" id="29920"/>
    <lineage>
        <taxon>Eukaryota</taxon>
        <taxon>Sar</taxon>
        <taxon>Stramenopiles</taxon>
        <taxon>Oomycota</taxon>
        <taxon>Peronosporomycetes</taxon>
        <taxon>Peronosporales</taxon>
        <taxon>Peronosporaceae</taxon>
        <taxon>Phytophthora</taxon>
    </lineage>
</organism>
<evidence type="ECO:0000313" key="7">
    <source>
        <dbReference type="Proteomes" id="UP000688947"/>
    </source>
</evidence>
<dbReference type="EMBL" id="JAENGZ010001665">
    <property type="protein sequence ID" value="KAG6946874.1"/>
    <property type="molecule type" value="Genomic_DNA"/>
</dbReference>
<dbReference type="Pfam" id="PF16810">
    <property type="entry name" value="RXLR"/>
    <property type="match status" value="1"/>
</dbReference>
<comment type="subcellular location">
    <subcellularLocation>
        <location evidence="1 5">Secreted</location>
    </subcellularLocation>
</comment>
<feature type="signal peptide" evidence="5">
    <location>
        <begin position="1"/>
        <end position="19"/>
    </location>
</feature>
<dbReference type="AlphaFoldDB" id="A0A8T1TUD3"/>
<proteinExistence type="inferred from homology"/>
<comment type="function">
    <text evidence="5">Effector that suppresses plant defense responses during pathogen infection.</text>
</comment>
<evidence type="ECO:0000256" key="4">
    <source>
        <dbReference type="ARBA" id="ARBA00022729"/>
    </source>
</evidence>
<comment type="similarity">
    <text evidence="2 5">Belongs to the RxLR effector family.</text>
</comment>
<evidence type="ECO:0000256" key="5">
    <source>
        <dbReference type="RuleBase" id="RU367124"/>
    </source>
</evidence>
<dbReference type="InterPro" id="IPR031825">
    <property type="entry name" value="RXLR"/>
</dbReference>
<protein>
    <recommendedName>
        <fullName evidence="5">RxLR effector protein</fullName>
    </recommendedName>
</protein>
<evidence type="ECO:0000256" key="3">
    <source>
        <dbReference type="ARBA" id="ARBA00022525"/>
    </source>
</evidence>
<keyword evidence="4 5" id="KW-0732">Signal</keyword>
<comment type="caution">
    <text evidence="6">The sequence shown here is derived from an EMBL/GenBank/DDBJ whole genome shotgun (WGS) entry which is preliminary data.</text>
</comment>
<dbReference type="OrthoDB" id="142359at2759"/>
<dbReference type="Proteomes" id="UP000688947">
    <property type="component" value="Unassembled WGS sequence"/>
</dbReference>
<accession>A0A8T1TUD3</accession>
<name>A0A8T1TUD3_9STRA</name>
<gene>
    <name evidence="6" type="ORF">JG687_00016485</name>
</gene>
<evidence type="ECO:0000313" key="6">
    <source>
        <dbReference type="EMBL" id="KAG6946874.1"/>
    </source>
</evidence>
<feature type="chain" id="PRO_5044996618" description="RxLR effector protein" evidence="5">
    <location>
        <begin position="20"/>
        <end position="102"/>
    </location>
</feature>
<reference evidence="6" key="1">
    <citation type="submission" date="2021-01" db="EMBL/GenBank/DDBJ databases">
        <title>Phytophthora aleatoria, a newly-described species from Pinus radiata is distinct from Phytophthora cactorum isolates based on comparative genomics.</title>
        <authorList>
            <person name="Mcdougal R."/>
            <person name="Panda P."/>
            <person name="Williams N."/>
            <person name="Studholme D.J."/>
        </authorList>
    </citation>
    <scope>NUCLEOTIDE SEQUENCE</scope>
    <source>
        <strain evidence="6">NZFS 3830</strain>
    </source>
</reference>
<evidence type="ECO:0000256" key="1">
    <source>
        <dbReference type="ARBA" id="ARBA00004613"/>
    </source>
</evidence>
<keyword evidence="3 5" id="KW-0964">Secreted</keyword>
<sequence length="102" mass="11407">MRLIYILAVIIAAALRASGTALPRSGVGTVDAIATDGGRFLRRVEKNTEHEEKRSGLSLGAWLKKQIPFTASWKEAIKVRKAKDHLAKWRRNRENLKASIMP</sequence>
<evidence type="ECO:0000256" key="2">
    <source>
        <dbReference type="ARBA" id="ARBA00010400"/>
    </source>
</evidence>
<comment type="domain">
    <text evidence="5">The RxLR-dEER motif acts to carry the protein into the host cell cytoplasm through binding to cell surface phosphatidylinositol-3-phosphate.</text>
</comment>